<dbReference type="EMBL" id="JAGRRH010000015">
    <property type="protein sequence ID" value="KAG7356605.1"/>
    <property type="molecule type" value="Genomic_DNA"/>
</dbReference>
<feature type="region of interest" description="Disordered" evidence="1">
    <location>
        <begin position="1"/>
        <end position="128"/>
    </location>
</feature>
<reference evidence="2" key="1">
    <citation type="journal article" date="2021" name="Sci. Rep.">
        <title>Diploid genomic architecture of Nitzschia inconspicua, an elite biomass production diatom.</title>
        <authorList>
            <person name="Oliver A."/>
            <person name="Podell S."/>
            <person name="Pinowska A."/>
            <person name="Traller J.C."/>
            <person name="Smith S.R."/>
            <person name="McClure R."/>
            <person name="Beliaev A."/>
            <person name="Bohutskyi P."/>
            <person name="Hill E.A."/>
            <person name="Rabines A."/>
            <person name="Zheng H."/>
            <person name="Allen L.Z."/>
            <person name="Kuo A."/>
            <person name="Grigoriev I.V."/>
            <person name="Allen A.E."/>
            <person name="Hazlebeck D."/>
            <person name="Allen E.E."/>
        </authorList>
    </citation>
    <scope>NUCLEOTIDE SEQUENCE</scope>
    <source>
        <strain evidence="2">Hildebrandi</strain>
    </source>
</reference>
<sequence>MTSTTAATKSSGSSVFDRLYSKSTEASRVRKSVAPVTDKNILTRQDDTRHQAVTPHSSMPNKRSRPTKNTVRTRIVAPVSSKCGPGIHDRLYSKGTASYNSKRKAMSTGVESSTGTSSRGPLKTKTNT</sequence>
<evidence type="ECO:0000313" key="2">
    <source>
        <dbReference type="EMBL" id="KAG7356605.1"/>
    </source>
</evidence>
<feature type="compositionally biased region" description="Low complexity" evidence="1">
    <location>
        <begin position="1"/>
        <end position="14"/>
    </location>
</feature>
<proteinExistence type="predicted"/>
<accession>A0A9K3PQU3</accession>
<reference evidence="2" key="2">
    <citation type="submission" date="2021-04" db="EMBL/GenBank/DDBJ databases">
        <authorList>
            <person name="Podell S."/>
        </authorList>
    </citation>
    <scope>NUCLEOTIDE SEQUENCE</scope>
    <source>
        <strain evidence="2">Hildebrandi</strain>
    </source>
</reference>
<feature type="compositionally biased region" description="Polar residues" evidence="1">
    <location>
        <begin position="54"/>
        <end position="72"/>
    </location>
</feature>
<evidence type="ECO:0000313" key="3">
    <source>
        <dbReference type="Proteomes" id="UP000693970"/>
    </source>
</evidence>
<dbReference type="OrthoDB" id="10582150at2759"/>
<evidence type="ECO:0000256" key="1">
    <source>
        <dbReference type="SAM" id="MobiDB-lite"/>
    </source>
</evidence>
<name>A0A9K3PQU3_9STRA</name>
<keyword evidence="3" id="KW-1185">Reference proteome</keyword>
<comment type="caution">
    <text evidence="2">The sequence shown here is derived from an EMBL/GenBank/DDBJ whole genome shotgun (WGS) entry which is preliminary data.</text>
</comment>
<organism evidence="2 3">
    <name type="scientific">Nitzschia inconspicua</name>
    <dbReference type="NCBI Taxonomy" id="303405"/>
    <lineage>
        <taxon>Eukaryota</taxon>
        <taxon>Sar</taxon>
        <taxon>Stramenopiles</taxon>
        <taxon>Ochrophyta</taxon>
        <taxon>Bacillariophyta</taxon>
        <taxon>Bacillariophyceae</taxon>
        <taxon>Bacillariophycidae</taxon>
        <taxon>Bacillariales</taxon>
        <taxon>Bacillariaceae</taxon>
        <taxon>Nitzschia</taxon>
    </lineage>
</organism>
<protein>
    <submittedName>
        <fullName evidence="2">Uncharacterized protein</fullName>
    </submittedName>
</protein>
<dbReference type="Proteomes" id="UP000693970">
    <property type="component" value="Unassembled WGS sequence"/>
</dbReference>
<gene>
    <name evidence="2" type="ORF">IV203_001291</name>
</gene>
<feature type="compositionally biased region" description="Low complexity" evidence="1">
    <location>
        <begin position="107"/>
        <end position="120"/>
    </location>
</feature>
<dbReference type="AlphaFoldDB" id="A0A9K3PQU3"/>